<dbReference type="SUPFAM" id="SSF53474">
    <property type="entry name" value="alpha/beta-Hydrolases"/>
    <property type="match status" value="1"/>
</dbReference>
<evidence type="ECO:0000313" key="3">
    <source>
        <dbReference type="Proteomes" id="UP000028027"/>
    </source>
</evidence>
<evidence type="ECO:0000313" key="2">
    <source>
        <dbReference type="EMBL" id="KER06992.1"/>
    </source>
</evidence>
<sequence length="367" mass="42315">MLKNLGVVAFFAIIFFVWGVGVGVYHVFPYDVIVEIKHEIFDNDEKNPQFEILTHDIESLIQISDKNDLITKHISLIEYIWKNNSLPNHQNYSVDTNIVDERYDLSNLKNIDKITISMKHDVNSVAYLFIPENPNNRLIIYYQGHAGDFIHGRDTIQFFIENNYSVLAFTMPLIGLNNQPIIEDPDFGKIKLDLHEEFKFLESETFSSISYFVEPIVISLNYLDEAHGFESYDFVGISGGGWTAILYAAIDDRIDNTFSIAGSSPFYLRSIPENFGDYEQHLPDLYRITNYLELYVLASHGENRKLTQIFNKYDPCCFPGDVYLDYEPIISTKVSSLGPGSFEIFIDDTHNEHKISEHTLNFILKLL</sequence>
<reference evidence="2 3" key="1">
    <citation type="submission" date="2014-06" db="EMBL/GenBank/DDBJ databases">
        <authorList>
            <person name="Ngugi D.K."/>
            <person name="Blom J."/>
            <person name="Alam I."/>
            <person name="Rashid M."/>
            <person name="Ba Alawi W."/>
            <person name="Zhang G."/>
            <person name="Hikmawan T."/>
            <person name="Guan Y."/>
            <person name="Antunes A."/>
            <person name="Siam R."/>
            <person name="Eldorry H."/>
            <person name="Bajic V."/>
            <person name="Stingl U."/>
        </authorList>
    </citation>
    <scope>NUCLEOTIDE SEQUENCE [LARGE SCALE GENOMIC DNA]</scope>
    <source>
        <strain evidence="2">SCGC AAA799-E16</strain>
    </source>
</reference>
<keyword evidence="3" id="KW-1185">Reference proteome</keyword>
<dbReference type="PATRIC" id="fig|1502292.3.peg.120"/>
<keyword evidence="1" id="KW-0472">Membrane</keyword>
<proteinExistence type="predicted"/>
<accession>A0A081S7T9</accession>
<protein>
    <submittedName>
        <fullName evidence="2">Uncharacterized protein</fullName>
    </submittedName>
</protein>
<name>A0A081S7T9_9ARCH</name>
<dbReference type="EMBL" id="JNVL01000002">
    <property type="protein sequence ID" value="KER06992.1"/>
    <property type="molecule type" value="Genomic_DNA"/>
</dbReference>
<gene>
    <name evidence="2" type="ORF">AAA799E16_00142</name>
</gene>
<organism evidence="2 3">
    <name type="scientific">Marine Group I thaumarchaeote SCGC AAA799-E16</name>
    <dbReference type="NCBI Taxonomy" id="1502292"/>
    <lineage>
        <taxon>Archaea</taxon>
        <taxon>Nitrososphaerota</taxon>
        <taxon>Marine Group I</taxon>
    </lineage>
</organism>
<comment type="caution">
    <text evidence="2">The sequence shown here is derived from an EMBL/GenBank/DDBJ whole genome shotgun (WGS) entry which is preliminary data.</text>
</comment>
<dbReference type="InterPro" id="IPR029058">
    <property type="entry name" value="AB_hydrolase_fold"/>
</dbReference>
<evidence type="ECO:0000256" key="1">
    <source>
        <dbReference type="SAM" id="Phobius"/>
    </source>
</evidence>
<keyword evidence="1" id="KW-0812">Transmembrane</keyword>
<dbReference type="AlphaFoldDB" id="A0A081S7T9"/>
<keyword evidence="1" id="KW-1133">Transmembrane helix</keyword>
<dbReference type="Proteomes" id="UP000028027">
    <property type="component" value="Unassembled WGS sequence"/>
</dbReference>
<feature type="transmembrane region" description="Helical" evidence="1">
    <location>
        <begin position="7"/>
        <end position="28"/>
    </location>
</feature>
<dbReference type="Gene3D" id="3.40.50.1820">
    <property type="entry name" value="alpha/beta hydrolase"/>
    <property type="match status" value="1"/>
</dbReference>